<proteinExistence type="predicted"/>
<gene>
    <name evidence="2" type="ORF">JZ751_023292</name>
</gene>
<dbReference type="EMBL" id="JAFBMS010000051">
    <property type="protein sequence ID" value="KAG9339646.1"/>
    <property type="molecule type" value="Genomic_DNA"/>
</dbReference>
<evidence type="ECO:0000313" key="2">
    <source>
        <dbReference type="EMBL" id="KAG9339646.1"/>
    </source>
</evidence>
<keyword evidence="3" id="KW-1185">Reference proteome</keyword>
<feature type="non-terminal residue" evidence="2">
    <location>
        <position position="1"/>
    </location>
</feature>
<protein>
    <submittedName>
        <fullName evidence="2">Uncharacterized protein</fullName>
    </submittedName>
</protein>
<sequence>MGPAALLPPAGLAGRSSGWWLLPGSDEVLSQADADWRTGDGDVPVAAAVELAADLDLRSGHLPDLADLGALTLTPLPPTPDGPFLSLRAPAPSVKPNER</sequence>
<evidence type="ECO:0000313" key="3">
    <source>
        <dbReference type="Proteomes" id="UP000824540"/>
    </source>
</evidence>
<dbReference type="AlphaFoldDB" id="A0A8T2NIW4"/>
<name>A0A8T2NIW4_9TELE</name>
<evidence type="ECO:0000256" key="1">
    <source>
        <dbReference type="SAM" id="MobiDB-lite"/>
    </source>
</evidence>
<comment type="caution">
    <text evidence="2">The sequence shown here is derived from an EMBL/GenBank/DDBJ whole genome shotgun (WGS) entry which is preliminary data.</text>
</comment>
<feature type="region of interest" description="Disordered" evidence="1">
    <location>
        <begin position="76"/>
        <end position="99"/>
    </location>
</feature>
<reference evidence="2" key="1">
    <citation type="thesis" date="2021" institute="BYU ScholarsArchive" country="Provo, UT, USA">
        <title>Applications of and Algorithms for Genome Assembly and Genomic Analyses with an Emphasis on Marine Teleosts.</title>
        <authorList>
            <person name="Pickett B.D."/>
        </authorList>
    </citation>
    <scope>NUCLEOTIDE SEQUENCE</scope>
    <source>
        <strain evidence="2">HI-2016</strain>
    </source>
</reference>
<dbReference type="Proteomes" id="UP000824540">
    <property type="component" value="Unassembled WGS sequence"/>
</dbReference>
<organism evidence="2 3">
    <name type="scientific">Albula glossodonta</name>
    <name type="common">roundjaw bonefish</name>
    <dbReference type="NCBI Taxonomy" id="121402"/>
    <lineage>
        <taxon>Eukaryota</taxon>
        <taxon>Metazoa</taxon>
        <taxon>Chordata</taxon>
        <taxon>Craniata</taxon>
        <taxon>Vertebrata</taxon>
        <taxon>Euteleostomi</taxon>
        <taxon>Actinopterygii</taxon>
        <taxon>Neopterygii</taxon>
        <taxon>Teleostei</taxon>
        <taxon>Albuliformes</taxon>
        <taxon>Albulidae</taxon>
        <taxon>Albula</taxon>
    </lineage>
</organism>
<accession>A0A8T2NIW4</accession>